<dbReference type="Proteomes" id="UP001302812">
    <property type="component" value="Unassembled WGS sequence"/>
</dbReference>
<comment type="caution">
    <text evidence="2">The sequence shown here is derived from an EMBL/GenBank/DDBJ whole genome shotgun (WGS) entry which is preliminary data.</text>
</comment>
<proteinExistence type="predicted"/>
<keyword evidence="3" id="KW-1185">Reference proteome</keyword>
<reference evidence="2" key="2">
    <citation type="submission" date="2023-05" db="EMBL/GenBank/DDBJ databases">
        <authorList>
            <consortium name="Lawrence Berkeley National Laboratory"/>
            <person name="Steindorff A."/>
            <person name="Hensen N."/>
            <person name="Bonometti L."/>
            <person name="Westerberg I."/>
            <person name="Brannstrom I.O."/>
            <person name="Guillou S."/>
            <person name="Cros-Aarteil S."/>
            <person name="Calhoun S."/>
            <person name="Haridas S."/>
            <person name="Kuo A."/>
            <person name="Mondo S."/>
            <person name="Pangilinan J."/>
            <person name="Riley R."/>
            <person name="Labutti K."/>
            <person name="Andreopoulos B."/>
            <person name="Lipzen A."/>
            <person name="Chen C."/>
            <person name="Yanf M."/>
            <person name="Daum C."/>
            <person name="Ng V."/>
            <person name="Clum A."/>
            <person name="Ohm R."/>
            <person name="Martin F."/>
            <person name="Silar P."/>
            <person name="Natvig D."/>
            <person name="Lalanne C."/>
            <person name="Gautier V."/>
            <person name="Ament-Velasquez S.L."/>
            <person name="Kruys A."/>
            <person name="Hutchinson M.I."/>
            <person name="Powell A.J."/>
            <person name="Barry K."/>
            <person name="Miller A.N."/>
            <person name="Grigoriev I.V."/>
            <person name="Debuchy R."/>
            <person name="Gladieux P."/>
            <person name="Thoren M.H."/>
            <person name="Johannesson H."/>
        </authorList>
    </citation>
    <scope>NUCLEOTIDE SEQUENCE</scope>
    <source>
        <strain evidence="2">CBS 508.74</strain>
    </source>
</reference>
<accession>A0AAN6YV55</accession>
<gene>
    <name evidence="2" type="ORF">N656DRAFT_574942</name>
</gene>
<evidence type="ECO:0000313" key="3">
    <source>
        <dbReference type="Proteomes" id="UP001302812"/>
    </source>
</evidence>
<organism evidence="2 3">
    <name type="scientific">Canariomyces notabilis</name>
    <dbReference type="NCBI Taxonomy" id="2074819"/>
    <lineage>
        <taxon>Eukaryota</taxon>
        <taxon>Fungi</taxon>
        <taxon>Dikarya</taxon>
        <taxon>Ascomycota</taxon>
        <taxon>Pezizomycotina</taxon>
        <taxon>Sordariomycetes</taxon>
        <taxon>Sordariomycetidae</taxon>
        <taxon>Sordariales</taxon>
        <taxon>Chaetomiaceae</taxon>
        <taxon>Canariomyces</taxon>
    </lineage>
</organism>
<dbReference type="RefSeq" id="XP_064671729.1">
    <property type="nucleotide sequence ID" value="XM_064810146.1"/>
</dbReference>
<evidence type="ECO:0000313" key="2">
    <source>
        <dbReference type="EMBL" id="KAK4114159.1"/>
    </source>
</evidence>
<dbReference type="GeneID" id="89934271"/>
<feature type="region of interest" description="Disordered" evidence="1">
    <location>
        <begin position="85"/>
        <end position="113"/>
    </location>
</feature>
<evidence type="ECO:0000256" key="1">
    <source>
        <dbReference type="SAM" id="MobiDB-lite"/>
    </source>
</evidence>
<sequence length="149" mass="16374">MRPLPDILVRPATLDTGKRSQCHILQCVSTERSNGNRQHLGMVAASPRLPTKRGNILKAAEASVREGARQPCDLLPIPSVSMVSRARGRGRGMPGSMSDTTCAPKAAPQGSQERQWLGPAKLWSRELVVRRLRDVLFRNGSALDRRTAR</sequence>
<reference evidence="2" key="1">
    <citation type="journal article" date="2023" name="Mol. Phylogenet. Evol.">
        <title>Genome-scale phylogeny and comparative genomics of the fungal order Sordariales.</title>
        <authorList>
            <person name="Hensen N."/>
            <person name="Bonometti L."/>
            <person name="Westerberg I."/>
            <person name="Brannstrom I.O."/>
            <person name="Guillou S."/>
            <person name="Cros-Aarteil S."/>
            <person name="Calhoun S."/>
            <person name="Haridas S."/>
            <person name="Kuo A."/>
            <person name="Mondo S."/>
            <person name="Pangilinan J."/>
            <person name="Riley R."/>
            <person name="LaButti K."/>
            <person name="Andreopoulos B."/>
            <person name="Lipzen A."/>
            <person name="Chen C."/>
            <person name="Yan M."/>
            <person name="Daum C."/>
            <person name="Ng V."/>
            <person name="Clum A."/>
            <person name="Steindorff A."/>
            <person name="Ohm R.A."/>
            <person name="Martin F."/>
            <person name="Silar P."/>
            <person name="Natvig D.O."/>
            <person name="Lalanne C."/>
            <person name="Gautier V."/>
            <person name="Ament-Velasquez S.L."/>
            <person name="Kruys A."/>
            <person name="Hutchinson M.I."/>
            <person name="Powell A.J."/>
            <person name="Barry K."/>
            <person name="Miller A.N."/>
            <person name="Grigoriev I.V."/>
            <person name="Debuchy R."/>
            <person name="Gladieux P."/>
            <person name="Hiltunen Thoren M."/>
            <person name="Johannesson H."/>
        </authorList>
    </citation>
    <scope>NUCLEOTIDE SEQUENCE</scope>
    <source>
        <strain evidence="2">CBS 508.74</strain>
    </source>
</reference>
<protein>
    <submittedName>
        <fullName evidence="2">Uncharacterized protein</fullName>
    </submittedName>
</protein>
<name>A0AAN6YV55_9PEZI</name>
<dbReference type="EMBL" id="MU853337">
    <property type="protein sequence ID" value="KAK4114159.1"/>
    <property type="molecule type" value="Genomic_DNA"/>
</dbReference>
<dbReference type="AlphaFoldDB" id="A0AAN6YV55"/>